<sequence>MESFFSSLTRKENLTKQELYQEYLRYYKQQDNVEYFPEKIAKGRIKRFYSDLHPKSINASIHHINEQTINGEQFLILNTLRPFTSLSWSSPLMLNILQAARHIFVDGTFLSAPSPFTQLFIIAAYNEQTQNYYFTRSLNELNFTKKKKLKKKWEQIVFKYQDDDKYKIILIYFYNTFLIRFPIINWNYSILGDGFKHTNVFLENNNGQLNKEFKNRKPGLNNLIYILKKHEDLQSRLFNSRMNKELKKDKTNYYHHREIEDRLELEKKGWLKIQKIIKETNYFPTQNEKVINYKTINEHYDNTKVLKHRKSFKLSNNFKNPNQKVTEAKI</sequence>
<evidence type="ECO:0000313" key="1">
    <source>
        <dbReference type="EMBL" id="KAJ6235351.1"/>
    </source>
</evidence>
<accession>A0ABQ8XS01</accession>
<reference evidence="1" key="1">
    <citation type="submission" date="2022-08" db="EMBL/GenBank/DDBJ databases">
        <title>Novel sulfate-reducing endosymbionts in the free-living metamonad Anaeramoeba.</title>
        <authorList>
            <person name="Jerlstrom-Hultqvist J."/>
            <person name="Cepicka I."/>
            <person name="Gallot-Lavallee L."/>
            <person name="Salas-Leiva D."/>
            <person name="Curtis B.A."/>
            <person name="Zahonova K."/>
            <person name="Pipaliya S."/>
            <person name="Dacks J."/>
            <person name="Roger A.J."/>
        </authorList>
    </citation>
    <scope>NUCLEOTIDE SEQUENCE</scope>
    <source>
        <strain evidence="1">Schooner1</strain>
    </source>
</reference>
<gene>
    <name evidence="1" type="ORF">M0813_28632</name>
</gene>
<keyword evidence="2" id="KW-1185">Reference proteome</keyword>
<dbReference type="Proteomes" id="UP001150062">
    <property type="component" value="Unassembled WGS sequence"/>
</dbReference>
<name>A0ABQ8XS01_9EUKA</name>
<comment type="caution">
    <text evidence="1">The sequence shown here is derived from an EMBL/GenBank/DDBJ whole genome shotgun (WGS) entry which is preliminary data.</text>
</comment>
<evidence type="ECO:0000313" key="2">
    <source>
        <dbReference type="Proteomes" id="UP001150062"/>
    </source>
</evidence>
<proteinExistence type="predicted"/>
<protein>
    <submittedName>
        <fullName evidence="1">Uncharacterized protein</fullName>
    </submittedName>
</protein>
<organism evidence="1 2">
    <name type="scientific">Anaeramoeba flamelloides</name>
    <dbReference type="NCBI Taxonomy" id="1746091"/>
    <lineage>
        <taxon>Eukaryota</taxon>
        <taxon>Metamonada</taxon>
        <taxon>Anaeramoebidae</taxon>
        <taxon>Anaeramoeba</taxon>
    </lineage>
</organism>
<dbReference type="EMBL" id="JAOAOG010000260">
    <property type="protein sequence ID" value="KAJ6235351.1"/>
    <property type="molecule type" value="Genomic_DNA"/>
</dbReference>